<dbReference type="PANTHER" id="PTHR23151">
    <property type="entry name" value="DIHYDROLIPOAMIDE ACETYL/SUCCINYL-TRANSFERASE-RELATED"/>
    <property type="match status" value="1"/>
</dbReference>
<reference evidence="3" key="2">
    <citation type="submission" date="2019-06" db="EMBL/GenBank/DDBJ databases">
        <title>Genomics analysis of Aphanomyces spp. identifies a new class of oomycete effector associated with host adaptation.</title>
        <authorList>
            <person name="Gaulin E."/>
        </authorList>
    </citation>
    <scope>NUCLEOTIDE SEQUENCE</scope>
    <source>
        <strain evidence="3">CBS 578.67</strain>
    </source>
</reference>
<evidence type="ECO:0000259" key="2">
    <source>
        <dbReference type="PROSITE" id="PS50968"/>
    </source>
</evidence>
<dbReference type="EMBL" id="CAADRA010007409">
    <property type="protein sequence ID" value="VFU00917.1"/>
    <property type="molecule type" value="Genomic_DNA"/>
</dbReference>
<dbReference type="AlphaFoldDB" id="A0A485LRT4"/>
<keyword evidence="1" id="KW-0450">Lipoyl</keyword>
<evidence type="ECO:0000313" key="3">
    <source>
        <dbReference type="EMBL" id="KAF0683715.1"/>
    </source>
</evidence>
<sequence>MMMLAALRSARAASMRSSSFALRHFASLPAHEVVGLPALSPTMEQGNLAKWNLKEGDAISAGDVICQIETDKAIVDYEAQDDMFLARILVPEGAEGIVVGQPIMVTVDSADDVAAFKDFVADVAATPAPAPKSPEEIPPKKHEVKVDPATQAPVVPMDFLVTSQTPQKIVAGPAIPAPVATPATPKVPAPAVAKAAASVPGANLASFSKWGLGVNKSAISHSLAQRQKAYVALYGSTGTFPIEQAK</sequence>
<dbReference type="OrthoDB" id="537444at2759"/>
<reference evidence="4 5" key="1">
    <citation type="submission" date="2019-03" db="EMBL/GenBank/DDBJ databases">
        <authorList>
            <person name="Gaulin E."/>
            <person name="Dumas B."/>
        </authorList>
    </citation>
    <scope>NUCLEOTIDE SEQUENCE [LARGE SCALE GENOMIC DNA]</scope>
    <source>
        <strain evidence="4">CBS 568.67</strain>
    </source>
</reference>
<dbReference type="GO" id="GO:0045254">
    <property type="term" value="C:pyruvate dehydrogenase complex"/>
    <property type="evidence" value="ECO:0007669"/>
    <property type="project" value="InterPro"/>
</dbReference>
<dbReference type="InterPro" id="IPR011053">
    <property type="entry name" value="Single_hybrid_motif"/>
</dbReference>
<dbReference type="PANTHER" id="PTHR23151:SF90">
    <property type="entry name" value="DIHYDROLIPOYLLYSINE-RESIDUE ACETYLTRANSFERASE COMPONENT OF PYRUVATE DEHYDROGENASE COMPLEX, MITOCHONDRIAL-RELATED"/>
    <property type="match status" value="1"/>
</dbReference>
<evidence type="ECO:0000313" key="5">
    <source>
        <dbReference type="Proteomes" id="UP000332933"/>
    </source>
</evidence>
<dbReference type="CDD" id="cd06849">
    <property type="entry name" value="lipoyl_domain"/>
    <property type="match status" value="1"/>
</dbReference>
<gene>
    <name evidence="4" type="primary">Aste57867_24277</name>
    <name evidence="3" type="ORF">As57867_024202</name>
    <name evidence="4" type="ORF">ASTE57867_24277</name>
</gene>
<keyword evidence="5" id="KW-1185">Reference proteome</keyword>
<accession>A0A485LRT4</accession>
<dbReference type="GO" id="GO:0004742">
    <property type="term" value="F:dihydrolipoyllysine-residue acetyltransferase activity"/>
    <property type="evidence" value="ECO:0007669"/>
    <property type="project" value="TreeGrafter"/>
</dbReference>
<dbReference type="InterPro" id="IPR045257">
    <property type="entry name" value="E2/Pdx1"/>
</dbReference>
<dbReference type="FunFam" id="2.40.50.100:FF:000010">
    <property type="entry name" value="Acetyltransferase component of pyruvate dehydrogenase complex"/>
    <property type="match status" value="1"/>
</dbReference>
<proteinExistence type="predicted"/>
<dbReference type="Proteomes" id="UP000332933">
    <property type="component" value="Unassembled WGS sequence"/>
</dbReference>
<dbReference type="EMBL" id="VJMH01007383">
    <property type="protein sequence ID" value="KAF0683715.1"/>
    <property type="molecule type" value="Genomic_DNA"/>
</dbReference>
<dbReference type="GO" id="GO:0006086">
    <property type="term" value="P:pyruvate decarboxylation to acetyl-CoA"/>
    <property type="evidence" value="ECO:0007669"/>
    <property type="project" value="InterPro"/>
</dbReference>
<organism evidence="4 5">
    <name type="scientific">Aphanomyces stellatus</name>
    <dbReference type="NCBI Taxonomy" id="120398"/>
    <lineage>
        <taxon>Eukaryota</taxon>
        <taxon>Sar</taxon>
        <taxon>Stramenopiles</taxon>
        <taxon>Oomycota</taxon>
        <taxon>Saprolegniomycetes</taxon>
        <taxon>Saprolegniales</taxon>
        <taxon>Verrucalvaceae</taxon>
        <taxon>Aphanomyces</taxon>
    </lineage>
</organism>
<evidence type="ECO:0000313" key="4">
    <source>
        <dbReference type="EMBL" id="VFU00917.1"/>
    </source>
</evidence>
<feature type="domain" description="Lipoyl-binding" evidence="2">
    <location>
        <begin position="31"/>
        <end position="107"/>
    </location>
</feature>
<dbReference type="SUPFAM" id="SSF51230">
    <property type="entry name" value="Single hybrid motif"/>
    <property type="match status" value="1"/>
</dbReference>
<evidence type="ECO:0000256" key="1">
    <source>
        <dbReference type="ARBA" id="ARBA00022823"/>
    </source>
</evidence>
<dbReference type="InterPro" id="IPR000089">
    <property type="entry name" value="Biotin_lipoyl"/>
</dbReference>
<name>A0A485LRT4_9STRA</name>
<dbReference type="PROSITE" id="PS50968">
    <property type="entry name" value="BIOTINYL_LIPOYL"/>
    <property type="match status" value="1"/>
</dbReference>
<dbReference type="Pfam" id="PF00364">
    <property type="entry name" value="Biotin_lipoyl"/>
    <property type="match status" value="1"/>
</dbReference>
<protein>
    <submittedName>
        <fullName evidence="4">Aste57867_24277 protein</fullName>
    </submittedName>
</protein>
<dbReference type="Gene3D" id="2.40.50.100">
    <property type="match status" value="1"/>
</dbReference>